<evidence type="ECO:0000313" key="1">
    <source>
        <dbReference type="EMBL" id="AEU39032.1"/>
    </source>
</evidence>
<gene>
    <name evidence="1" type="ordered locus">AciX8_4763</name>
</gene>
<dbReference type="AlphaFoldDB" id="G8NXN7"/>
<evidence type="ECO:0000313" key="2">
    <source>
        <dbReference type="Proteomes" id="UP000007113"/>
    </source>
</evidence>
<dbReference type="STRING" id="682795.AciX8_4763"/>
<sequence length="30" mass="3200">MLQGLCLLLNDPVEGRLLLANNGTMNDSAI</sequence>
<reference evidence="1 2" key="1">
    <citation type="submission" date="2011-11" db="EMBL/GenBank/DDBJ databases">
        <title>Complete sequence of Granulicella mallensis MP5ACTX8.</title>
        <authorList>
            <consortium name="US DOE Joint Genome Institute"/>
            <person name="Lucas S."/>
            <person name="Copeland A."/>
            <person name="Lapidus A."/>
            <person name="Cheng J.-F."/>
            <person name="Goodwin L."/>
            <person name="Pitluck S."/>
            <person name="Peters L."/>
            <person name="Lu M."/>
            <person name="Detter J.C."/>
            <person name="Han C."/>
            <person name="Tapia R."/>
            <person name="Land M."/>
            <person name="Hauser L."/>
            <person name="Kyrpides N."/>
            <person name="Ivanova N."/>
            <person name="Mikhailova N."/>
            <person name="Pagani I."/>
            <person name="Rawat S."/>
            <person name="Mannisto M."/>
            <person name="Haggblom M."/>
            <person name="Woyke T."/>
        </authorList>
    </citation>
    <scope>NUCLEOTIDE SEQUENCE [LARGE SCALE GENOMIC DNA]</scope>
    <source>
        <strain evidence="2">ATCC BAA-1857 / DSM 23137 / MP5ACTX8</strain>
    </source>
</reference>
<accession>G8NXN7</accession>
<name>G8NXN7_GRAMM</name>
<dbReference type="EMBL" id="CP003130">
    <property type="protein sequence ID" value="AEU39032.1"/>
    <property type="molecule type" value="Genomic_DNA"/>
</dbReference>
<keyword evidence="2" id="KW-1185">Reference proteome</keyword>
<dbReference type="KEGG" id="gma:AciX8_4763"/>
<dbReference type="HOGENOM" id="CLU_3403796_0_0_0"/>
<dbReference type="Proteomes" id="UP000007113">
    <property type="component" value="Chromosome"/>
</dbReference>
<protein>
    <submittedName>
        <fullName evidence="1">Uncharacterized protein</fullName>
    </submittedName>
</protein>
<proteinExistence type="predicted"/>
<organism evidence="1 2">
    <name type="scientific">Granulicella mallensis (strain ATCC BAA-1857 / DSM 23137 / MP5ACTX8)</name>
    <dbReference type="NCBI Taxonomy" id="682795"/>
    <lineage>
        <taxon>Bacteria</taxon>
        <taxon>Pseudomonadati</taxon>
        <taxon>Acidobacteriota</taxon>
        <taxon>Terriglobia</taxon>
        <taxon>Terriglobales</taxon>
        <taxon>Acidobacteriaceae</taxon>
        <taxon>Granulicella</taxon>
    </lineage>
</organism>